<feature type="domain" description="Legume lectin" evidence="5">
    <location>
        <begin position="412"/>
        <end position="490"/>
    </location>
</feature>
<accession>A0A6V7PF98</accession>
<dbReference type="InterPro" id="IPR000985">
    <property type="entry name" value="Lectin_LegA_CS"/>
</dbReference>
<comment type="similarity">
    <text evidence="1">Belongs to the leguminous lectin family.</text>
</comment>
<evidence type="ECO:0000256" key="1">
    <source>
        <dbReference type="ARBA" id="ARBA00007606"/>
    </source>
</evidence>
<proteinExistence type="inferred from homology"/>
<dbReference type="PANTHER" id="PTHR32401:SF49">
    <property type="entry name" value="OS10G0129200 PROTEIN"/>
    <property type="match status" value="1"/>
</dbReference>
<evidence type="ECO:0000313" key="6">
    <source>
        <dbReference type="EMBL" id="CAD1829515.1"/>
    </source>
</evidence>
<protein>
    <recommendedName>
        <fullName evidence="5">Legume lectin domain-containing protein</fullName>
    </recommendedName>
</protein>
<dbReference type="CDD" id="cd06899">
    <property type="entry name" value="lectin_legume_LecRK_Arcelin_ConA"/>
    <property type="match status" value="1"/>
</dbReference>
<dbReference type="Gene3D" id="2.60.120.200">
    <property type="match status" value="3"/>
</dbReference>
<dbReference type="GO" id="GO:0030246">
    <property type="term" value="F:carbohydrate binding"/>
    <property type="evidence" value="ECO:0007669"/>
    <property type="project" value="UniProtKB-KW"/>
</dbReference>
<dbReference type="InterPro" id="IPR013320">
    <property type="entry name" value="ConA-like_dom_sf"/>
</dbReference>
<dbReference type="InterPro" id="IPR001220">
    <property type="entry name" value="Legume_lectin_dom"/>
</dbReference>
<dbReference type="PROSITE" id="PS00308">
    <property type="entry name" value="LECTIN_LEGUME_ALPHA"/>
    <property type="match status" value="1"/>
</dbReference>
<name>A0A6V7PF98_ANACO</name>
<sequence length="557" mass="61991">MERHRHQPHQGYHRRSPNQQLRASLLQPSGASLEPHHHEVASFRTSFSFVIQAMNPMLYGDGLAFFLSPFPPALPDFNGGGLLGLLRTTNSWDPSDNHIGVDVNSINSTAYENWTTTINSGGRATAWIDYDNGTNRLSVFLSYDQQAVFSGTFNLSCVVDLKAILPEEVAVGFSAATGRAIELHQILYWNFDSTLNPQNTSTSSPAVAGNETKKHNSNALVASGLGAAGVGLLLCLVGVAWFLLWSKKAVGTKEGDDVLDEDEDEDDPIDDEFEKGKGPHRRRCLERHCHQSYENTPGSQGQVVYGDPVLLWDYATARWLAFTRALFIIQTLNLSFHGDGLAFSSPFPVGSLFSPVGRPRPLRHAIALNPTQNQLWRWSSTPSRITGSERLSRWYSYQFINSTVYEDLPNITRSSTRATVSIDYDSTTNNLSVLLSFDGNPNYTSPFNLSHLVDLKAVLSQKVAVGFSAATGNAIELHQILYWNFNSTLQRRVIVRLRAQTQPALRCRLTLAEVMSELWPARPLAYRSALFGCGIWFLSSRKKATRGRKKKAAWRRG</sequence>
<feature type="compositionally biased region" description="Acidic residues" evidence="3">
    <location>
        <begin position="257"/>
        <end position="273"/>
    </location>
</feature>
<reference evidence="6" key="1">
    <citation type="submission" date="2020-07" db="EMBL/GenBank/DDBJ databases">
        <authorList>
            <person name="Lin J."/>
        </authorList>
    </citation>
    <scope>NUCLEOTIDE SEQUENCE</scope>
</reference>
<dbReference type="EMBL" id="LR862130">
    <property type="protein sequence ID" value="CAD1829515.1"/>
    <property type="molecule type" value="Genomic_DNA"/>
</dbReference>
<feature type="region of interest" description="Disordered" evidence="3">
    <location>
        <begin position="255"/>
        <end position="278"/>
    </location>
</feature>
<keyword evidence="4" id="KW-1133">Transmembrane helix</keyword>
<feature type="transmembrane region" description="Helical" evidence="4">
    <location>
        <begin position="219"/>
        <end position="244"/>
    </location>
</feature>
<evidence type="ECO:0000256" key="4">
    <source>
        <dbReference type="SAM" id="Phobius"/>
    </source>
</evidence>
<dbReference type="InterPro" id="IPR050258">
    <property type="entry name" value="Leguminous_Lectin"/>
</dbReference>
<gene>
    <name evidence="6" type="ORF">CB5_LOCUS12726</name>
</gene>
<keyword evidence="4" id="KW-0812">Transmembrane</keyword>
<feature type="domain" description="Legume lectin" evidence="5">
    <location>
        <begin position="36"/>
        <end position="203"/>
    </location>
</feature>
<evidence type="ECO:0000256" key="2">
    <source>
        <dbReference type="ARBA" id="ARBA00022734"/>
    </source>
</evidence>
<dbReference type="PANTHER" id="PTHR32401">
    <property type="entry name" value="CONCANAVALIN A-LIKE LECTIN FAMILY PROTEIN"/>
    <property type="match status" value="1"/>
</dbReference>
<organism evidence="6">
    <name type="scientific">Ananas comosus var. bracteatus</name>
    <name type="common">red pineapple</name>
    <dbReference type="NCBI Taxonomy" id="296719"/>
    <lineage>
        <taxon>Eukaryota</taxon>
        <taxon>Viridiplantae</taxon>
        <taxon>Streptophyta</taxon>
        <taxon>Embryophyta</taxon>
        <taxon>Tracheophyta</taxon>
        <taxon>Spermatophyta</taxon>
        <taxon>Magnoliopsida</taxon>
        <taxon>Liliopsida</taxon>
        <taxon>Poales</taxon>
        <taxon>Bromeliaceae</taxon>
        <taxon>Bromelioideae</taxon>
        <taxon>Ananas</taxon>
    </lineage>
</organism>
<keyword evidence="4" id="KW-0472">Membrane</keyword>
<evidence type="ECO:0000256" key="3">
    <source>
        <dbReference type="SAM" id="MobiDB-lite"/>
    </source>
</evidence>
<dbReference type="Pfam" id="PF00139">
    <property type="entry name" value="Lectin_legB"/>
    <property type="match status" value="2"/>
</dbReference>
<evidence type="ECO:0000259" key="5">
    <source>
        <dbReference type="Pfam" id="PF00139"/>
    </source>
</evidence>
<dbReference type="SUPFAM" id="SSF49899">
    <property type="entry name" value="Concanavalin A-like lectins/glucanases"/>
    <property type="match status" value="2"/>
</dbReference>
<dbReference type="AlphaFoldDB" id="A0A6V7PF98"/>
<keyword evidence="2" id="KW-0430">Lectin</keyword>